<dbReference type="InterPro" id="IPR051694">
    <property type="entry name" value="Immunoregulatory_rcpt-like"/>
</dbReference>
<feature type="compositionally biased region" description="Pro residues" evidence="5">
    <location>
        <begin position="252"/>
        <end position="261"/>
    </location>
</feature>
<keyword evidence="2 6" id="KW-0812">Transmembrane</keyword>
<name>A0A4U9F0X7_GIBZA</name>
<evidence type="ECO:0000313" key="7">
    <source>
        <dbReference type="EMBL" id="VIO54106.1"/>
    </source>
</evidence>
<dbReference type="PANTHER" id="PTHR15549">
    <property type="entry name" value="PAIRED IMMUNOGLOBULIN-LIKE TYPE 2 RECEPTOR"/>
    <property type="match status" value="1"/>
</dbReference>
<feature type="compositionally biased region" description="Low complexity" evidence="5">
    <location>
        <begin position="226"/>
        <end position="251"/>
    </location>
</feature>
<evidence type="ECO:0000256" key="6">
    <source>
        <dbReference type="SAM" id="Phobius"/>
    </source>
</evidence>
<evidence type="ECO:0000256" key="5">
    <source>
        <dbReference type="SAM" id="MobiDB-lite"/>
    </source>
</evidence>
<evidence type="ECO:0000256" key="2">
    <source>
        <dbReference type="ARBA" id="ARBA00022692"/>
    </source>
</evidence>
<dbReference type="EMBL" id="CAAKMV010000088">
    <property type="protein sequence ID" value="VIO54106.1"/>
    <property type="molecule type" value="Genomic_DNA"/>
</dbReference>
<gene>
    <name evidence="7" type="ORF">FUG_LOCUS114651</name>
</gene>
<dbReference type="GO" id="GO:0016020">
    <property type="term" value="C:membrane"/>
    <property type="evidence" value="ECO:0007669"/>
    <property type="project" value="UniProtKB-SubCell"/>
</dbReference>
<feature type="compositionally biased region" description="Polar residues" evidence="5">
    <location>
        <begin position="333"/>
        <end position="366"/>
    </location>
</feature>
<sequence>MPNIECETPFPQARTFVGSFTFDLEMNKLQHLVIFFGLWGIQGSFGRMLPGPTQTSQTWDLNRPSSDRIHTTEIRELIKRQDSSSSVTPITVTIAKDETCGFLSGRPALPITCENQRPCMWAASVGIVCGDIDNDKSWDVHIHCLDREMALNPSLCNDTCVGNPLYLLCTNESAPYCGTYEFPQGIEDYRCSSTPATRVSTASFTYIGQENANFVTTTLNVPESVSQSSSTESASVASSSSTITSSTSPPSNTLPPKPPPSSQNNLGAIIGGAVGGFAALSLVLFGIAWFVRQSRKKNRQSIPVNPMEQDPLSDPNIGKPDPRSPVPSDWRDSTMTALSSPNSASPQIWMNQPMSPSAQSDVSQGMSPTLGQHLAYEMSGESAQPPHEMGDTRLYEMAGDNHHRMV</sequence>
<evidence type="ECO:0000256" key="3">
    <source>
        <dbReference type="ARBA" id="ARBA00022989"/>
    </source>
</evidence>
<keyword evidence="3 6" id="KW-1133">Transmembrane helix</keyword>
<evidence type="ECO:0000256" key="4">
    <source>
        <dbReference type="ARBA" id="ARBA00023136"/>
    </source>
</evidence>
<proteinExistence type="predicted"/>
<dbReference type="GO" id="GO:0071944">
    <property type="term" value="C:cell periphery"/>
    <property type="evidence" value="ECO:0007669"/>
    <property type="project" value="UniProtKB-ARBA"/>
</dbReference>
<comment type="subcellular location">
    <subcellularLocation>
        <location evidence="1">Membrane</location>
        <topology evidence="1">Single-pass membrane protein</topology>
    </subcellularLocation>
</comment>
<feature type="transmembrane region" description="Helical" evidence="6">
    <location>
        <begin position="266"/>
        <end position="291"/>
    </location>
</feature>
<organism evidence="7">
    <name type="scientific">Gibberella zeae</name>
    <name type="common">Wheat head blight fungus</name>
    <name type="synonym">Fusarium graminearum</name>
    <dbReference type="NCBI Taxonomy" id="5518"/>
    <lineage>
        <taxon>Eukaryota</taxon>
        <taxon>Fungi</taxon>
        <taxon>Dikarya</taxon>
        <taxon>Ascomycota</taxon>
        <taxon>Pezizomycotina</taxon>
        <taxon>Sordariomycetes</taxon>
        <taxon>Hypocreomycetidae</taxon>
        <taxon>Hypocreales</taxon>
        <taxon>Nectriaceae</taxon>
        <taxon>Fusarium</taxon>
    </lineage>
</organism>
<evidence type="ECO:0000256" key="1">
    <source>
        <dbReference type="ARBA" id="ARBA00004167"/>
    </source>
</evidence>
<reference evidence="7" key="1">
    <citation type="submission" date="2019-04" db="EMBL/GenBank/DDBJ databases">
        <authorList>
            <person name="Melise S."/>
            <person name="Noan J."/>
            <person name="Okalmin O."/>
        </authorList>
    </citation>
    <scope>NUCLEOTIDE SEQUENCE</scope>
    <source>
        <strain evidence="7">FN9</strain>
    </source>
</reference>
<keyword evidence="4 6" id="KW-0472">Membrane</keyword>
<feature type="region of interest" description="Disordered" evidence="5">
    <location>
        <begin position="296"/>
        <end position="366"/>
    </location>
</feature>
<feature type="region of interest" description="Disordered" evidence="5">
    <location>
        <begin position="226"/>
        <end position="264"/>
    </location>
</feature>
<accession>A0A4U9F0X7</accession>
<dbReference type="AlphaFoldDB" id="A0A4U9F0X7"/>
<protein>
    <submittedName>
        <fullName evidence="7">Uncharacterized protein</fullName>
    </submittedName>
</protein>
<dbReference type="PANTHER" id="PTHR15549:SF26">
    <property type="entry name" value="AXIAL BUDDING PATTERN PROTEIN 2-RELATED"/>
    <property type="match status" value="1"/>
</dbReference>